<dbReference type="HOGENOM" id="CLU_1913428_0_0_9"/>
<proteinExistence type="predicted"/>
<accession>A0A0A7FWY9</accession>
<dbReference type="eggNOG" id="ENOG50331SK">
    <property type="taxonomic scope" value="Bacteria"/>
</dbReference>
<dbReference type="RefSeq" id="WP_039314203.1">
    <property type="nucleotide sequence ID" value="NZ_CP006905.1"/>
</dbReference>
<organism evidence="1 2">
    <name type="scientific">Clostridium baratii str. Sullivan</name>
    <dbReference type="NCBI Taxonomy" id="1415775"/>
    <lineage>
        <taxon>Bacteria</taxon>
        <taxon>Bacillati</taxon>
        <taxon>Bacillota</taxon>
        <taxon>Clostridia</taxon>
        <taxon>Eubacteriales</taxon>
        <taxon>Clostridiaceae</taxon>
        <taxon>Clostridium</taxon>
    </lineage>
</organism>
<protein>
    <submittedName>
        <fullName evidence="1">Uncharacterized protein</fullName>
    </submittedName>
</protein>
<dbReference type="Proteomes" id="UP000030635">
    <property type="component" value="Chromosome"/>
</dbReference>
<dbReference type="AlphaFoldDB" id="A0A0A7FWY9"/>
<gene>
    <name evidence="1" type="ORF">U729_1944</name>
</gene>
<sequence length="131" mass="15086">MNVADIIDILEENGLSEVEELMVEEDNAVVEFFYDFDRDELTAAKAYANEESDAEENSDEWNRDWFIPYLLDLAKDNVEAVLEDINEELQLEGIIKEANIDGNNNDYIKFVGAFCTENCSLDLEEILNDYL</sequence>
<dbReference type="STRING" id="1561.NPD11_1068"/>
<keyword evidence="2" id="KW-1185">Reference proteome</keyword>
<dbReference type="EMBL" id="CP006905">
    <property type="protein sequence ID" value="AIY84159.1"/>
    <property type="molecule type" value="Genomic_DNA"/>
</dbReference>
<reference evidence="1 2" key="1">
    <citation type="journal article" date="2015" name="Infect. Genet. Evol.">
        <title>Genomic sequences of six botulinum neurotoxin-producing strains representing three clostridial species illustrate the mobility and diversity of botulinum neurotoxin genes.</title>
        <authorList>
            <person name="Smith T.J."/>
            <person name="Hill K.K."/>
            <person name="Xie G."/>
            <person name="Foley B.T."/>
            <person name="Williamson C.H."/>
            <person name="Foster J.T."/>
            <person name="Johnson S.L."/>
            <person name="Chertkov O."/>
            <person name="Teshima H."/>
            <person name="Gibbons H.S."/>
            <person name="Johnsky L.A."/>
            <person name="Karavis M.A."/>
            <person name="Smith L.A."/>
        </authorList>
    </citation>
    <scope>NUCLEOTIDE SEQUENCE [LARGE SCALE GENOMIC DNA]</scope>
    <source>
        <strain evidence="1">Sullivan</strain>
    </source>
</reference>
<evidence type="ECO:0000313" key="2">
    <source>
        <dbReference type="Proteomes" id="UP000030635"/>
    </source>
</evidence>
<dbReference type="OrthoDB" id="1937284at2"/>
<evidence type="ECO:0000313" key="1">
    <source>
        <dbReference type="EMBL" id="AIY84159.1"/>
    </source>
</evidence>
<name>A0A0A7FWY9_9CLOT</name>
<dbReference type="KEGG" id="cbv:U729_1944"/>